<feature type="chain" id="PRO_5003947119" evidence="4">
    <location>
        <begin position="19"/>
        <end position="413"/>
    </location>
</feature>
<dbReference type="PANTHER" id="PTHR43649:SF11">
    <property type="entry name" value="ABC TRANSPORTER SUBSTRATE-BINDING PROTEIN YESO-RELATED"/>
    <property type="match status" value="1"/>
</dbReference>
<dbReference type="GO" id="GO:0042597">
    <property type="term" value="C:periplasmic space"/>
    <property type="evidence" value="ECO:0007669"/>
    <property type="project" value="UniProtKB-SubCell"/>
</dbReference>
<reference evidence="5 6" key="1">
    <citation type="journal article" date="2013" name="Genome Biol. Evol.">
        <title>Life in an arsenic-containing gold mine: genome and physiology of the autotrophic arsenite-oxidizing bacterium rhizobium sp. NT-26.</title>
        <authorList>
            <person name="Andres J."/>
            <person name="Arsene-Ploetze F."/>
            <person name="Barbe V."/>
            <person name="Brochier-Armanet C."/>
            <person name="Cleiss-Arnold J."/>
            <person name="Coppee J.Y."/>
            <person name="Dillies M.A."/>
            <person name="Geist"/>
            <person name="L"/>
            <person name="Joublin A."/>
            <person name="Koechler S."/>
            <person name="Lassalle F."/>
            <person name="Marchal M."/>
            <person name="Medigue C."/>
            <person name="Muller D."/>
            <person name="Nesme X."/>
            <person name="Plewniak F."/>
            <person name="Proux C."/>
            <person name="Ramirez-Bahena M.H."/>
            <person name="Schenowitz C."/>
            <person name="Sismeiro O."/>
            <person name="Vallenet D."/>
            <person name="Santini J.M."/>
            <person name="Bertin P.N."/>
        </authorList>
    </citation>
    <scope>NUCLEOTIDE SEQUENCE [LARGE SCALE GENOMIC DNA]</scope>
    <source>
        <strain evidence="5 6">NT-26</strain>
    </source>
</reference>
<keyword evidence="4" id="KW-0732">Signal</keyword>
<dbReference type="SUPFAM" id="SSF53850">
    <property type="entry name" value="Periplasmic binding protein-like II"/>
    <property type="match status" value="1"/>
</dbReference>
<keyword evidence="6" id="KW-1185">Reference proteome</keyword>
<evidence type="ECO:0000256" key="3">
    <source>
        <dbReference type="ARBA" id="ARBA00022764"/>
    </source>
</evidence>
<dbReference type="AlphaFoldDB" id="L0NJL6"/>
<comment type="similarity">
    <text evidence="2">Belongs to the bacterial solute-binding protein 1 family.</text>
</comment>
<evidence type="ECO:0000256" key="4">
    <source>
        <dbReference type="SAM" id="SignalP"/>
    </source>
</evidence>
<evidence type="ECO:0000256" key="1">
    <source>
        <dbReference type="ARBA" id="ARBA00004418"/>
    </source>
</evidence>
<dbReference type="KEGG" id="rht:NT26_3298"/>
<sequence length="413" mass="44782">MLASTAIITLSLTTMATAADLRMSWWGGESRHVATQKALEACGAKHGHTVKGEFTGFDGYLEKLTTQMAGRTEADIVQVNWPWLPLFSKNGDGFADLRSLKPLDLSNWTDAELESGSMNDVLQGIPVSTTGRVFFFNTTTFEKAGVAIPTTWDELLTATKAVKEKLGNDHYTFNAVKETAQLVTTMVVVQKTGKDMVDAEANRVAWTPEELAEGIDFLGTLVAEGVMRSQKEEAADGNVNLFEKPEWADGRIAGSYEWDSTFEKYSAPLKEGQVLKPFPLLKVEGAVTDGIYRKPSMVFSISKHSKNPDAAAEILNCLLNEPEGIDALGTTRGIPGSKAASARLGNEGDAEVREANAIVMASSGPTVSPFNENPEIRGIFLDTLEEYAYGQLDAQQAAEQIIEGVNDVLAEFD</sequence>
<dbReference type="Proteomes" id="UP000010792">
    <property type="component" value="Chromosome"/>
</dbReference>
<feature type="signal peptide" evidence="4">
    <location>
        <begin position="1"/>
        <end position="18"/>
    </location>
</feature>
<evidence type="ECO:0000256" key="2">
    <source>
        <dbReference type="ARBA" id="ARBA00008520"/>
    </source>
</evidence>
<name>L0NJL6_9HYPH</name>
<gene>
    <name evidence="5" type="ORF">NT26_3298</name>
</gene>
<dbReference type="PANTHER" id="PTHR43649">
    <property type="entry name" value="ARABINOSE-BINDING PROTEIN-RELATED"/>
    <property type="match status" value="1"/>
</dbReference>
<keyword evidence="3" id="KW-0574">Periplasm</keyword>
<evidence type="ECO:0000313" key="6">
    <source>
        <dbReference type="Proteomes" id="UP000010792"/>
    </source>
</evidence>
<dbReference type="STRING" id="1125847.NT26_3298"/>
<dbReference type="Pfam" id="PF01547">
    <property type="entry name" value="SBP_bac_1"/>
    <property type="match status" value="1"/>
</dbReference>
<proteinExistence type="inferred from homology"/>
<dbReference type="Gene3D" id="3.40.190.10">
    <property type="entry name" value="Periplasmic binding protein-like II"/>
    <property type="match status" value="2"/>
</dbReference>
<dbReference type="InterPro" id="IPR006059">
    <property type="entry name" value="SBP"/>
</dbReference>
<protein>
    <submittedName>
        <fullName evidence="5">ABC transporter, substrate binding protein (Sugar)</fullName>
    </submittedName>
</protein>
<accession>L0NJL6</accession>
<evidence type="ECO:0000313" key="5">
    <source>
        <dbReference type="EMBL" id="CCF21021.1"/>
    </source>
</evidence>
<organism evidence="5 6">
    <name type="scientific">Pseudorhizobium banfieldiae</name>
    <dbReference type="NCBI Taxonomy" id="1125847"/>
    <lineage>
        <taxon>Bacteria</taxon>
        <taxon>Pseudomonadati</taxon>
        <taxon>Pseudomonadota</taxon>
        <taxon>Alphaproteobacteria</taxon>
        <taxon>Hyphomicrobiales</taxon>
        <taxon>Rhizobiaceae</taxon>
        <taxon>Rhizobium/Agrobacterium group</taxon>
        <taxon>Pseudorhizobium</taxon>
    </lineage>
</organism>
<dbReference type="InterPro" id="IPR050490">
    <property type="entry name" value="Bact_solute-bd_prot1"/>
</dbReference>
<dbReference type="EMBL" id="FO082820">
    <property type="protein sequence ID" value="CCF21021.1"/>
    <property type="molecule type" value="Genomic_DNA"/>
</dbReference>
<comment type="subcellular location">
    <subcellularLocation>
        <location evidence="1">Periplasm</location>
    </subcellularLocation>
</comment>